<feature type="compositionally biased region" description="Basic residues" evidence="9">
    <location>
        <begin position="36"/>
        <end position="51"/>
    </location>
</feature>
<dbReference type="AlphaFoldDB" id="A0A1Y2BQS5"/>
<reference evidence="11 12" key="1">
    <citation type="submission" date="2016-07" db="EMBL/GenBank/DDBJ databases">
        <title>Pervasive Adenine N6-methylation of Active Genes in Fungi.</title>
        <authorList>
            <consortium name="DOE Joint Genome Institute"/>
            <person name="Mondo S.J."/>
            <person name="Dannebaum R.O."/>
            <person name="Kuo R.C."/>
            <person name="Labutti K."/>
            <person name="Haridas S."/>
            <person name="Kuo A."/>
            <person name="Salamov A."/>
            <person name="Ahrendt S.R."/>
            <person name="Lipzen A."/>
            <person name="Sullivan W."/>
            <person name="Andreopoulos W.B."/>
            <person name="Clum A."/>
            <person name="Lindquist E."/>
            <person name="Daum C."/>
            <person name="Ramamoorthy G.K."/>
            <person name="Gryganskyi A."/>
            <person name="Culley D."/>
            <person name="Magnuson J.K."/>
            <person name="James T.Y."/>
            <person name="O'Malley M.A."/>
            <person name="Stajich J.E."/>
            <person name="Spatafora J.W."/>
            <person name="Visel A."/>
            <person name="Grigoriev I.V."/>
        </authorList>
    </citation>
    <scope>NUCLEOTIDE SEQUENCE [LARGE SCALE GENOMIC DNA]</scope>
    <source>
        <strain evidence="11 12">JEL800</strain>
    </source>
</reference>
<dbReference type="OrthoDB" id="7663182at2759"/>
<keyword evidence="11" id="KW-0255">Endonuclease</keyword>
<dbReference type="EMBL" id="MCGO01000055">
    <property type="protein sequence ID" value="ORY36505.1"/>
    <property type="molecule type" value="Genomic_DNA"/>
</dbReference>
<dbReference type="GO" id="GO:0006284">
    <property type="term" value="P:base-excision repair"/>
    <property type="evidence" value="ECO:0007669"/>
    <property type="project" value="TreeGrafter"/>
</dbReference>
<keyword evidence="8" id="KW-0234">DNA repair</keyword>
<dbReference type="PROSITE" id="PS00729">
    <property type="entry name" value="AP_NUCLEASE_F2_1"/>
    <property type="match status" value="1"/>
</dbReference>
<evidence type="ECO:0000256" key="4">
    <source>
        <dbReference type="ARBA" id="ARBA00022723"/>
    </source>
</evidence>
<evidence type="ECO:0000256" key="5">
    <source>
        <dbReference type="ARBA" id="ARBA00022763"/>
    </source>
</evidence>
<sequence length="424" mass="46208">MPPRKRKASKDSDSDDSGDSAFENSEAKAKPSQTKTKAKATAKAAPRKKRAAASDSKPTTDSNDAKTESTETDSKDPVTTTTTSTATATATATAKQKKSPAKKPPSTRNPALVTDSANDAPTDFRRRAEATNKWIGVHASAAGGAANAVHYALKVGAESFALFLGSQRQWERPPLTEEAVATFKKTAEEASFNKAHILPHGSYLINLGNPDAERRKKSLEAFVEDVSRCNRLGIELYNFHPGSTVGECTPEESIKLIAQAMNETIARVPNVILVVENMAGQGNVIGGKFQQLRDIIDLIDDKSRVGICLDTCHAFAAGYDIRTAEKFDAVMKEFDQVVGLQYLKAMHINDSMTDFKSGKDRHDHIGKGKIGIEAFRFIMNDDRFNGMPLILETPEDPKNEIALYRKEVAMLYSLVDTKEGDPVD</sequence>
<dbReference type="GO" id="GO:0003906">
    <property type="term" value="F:DNA-(apurinic or apyrimidinic site) endonuclease activity"/>
    <property type="evidence" value="ECO:0007669"/>
    <property type="project" value="TreeGrafter"/>
</dbReference>
<dbReference type="CDD" id="cd00019">
    <property type="entry name" value="AP2Ec"/>
    <property type="match status" value="1"/>
</dbReference>
<evidence type="ECO:0000259" key="10">
    <source>
        <dbReference type="Pfam" id="PF01261"/>
    </source>
</evidence>
<dbReference type="PANTHER" id="PTHR21445:SF0">
    <property type="entry name" value="APURINIC-APYRIMIDINIC ENDONUCLEASE"/>
    <property type="match status" value="1"/>
</dbReference>
<protein>
    <recommendedName>
        <fullName evidence="3">Apurinic-apyrimidinic endonuclease 1</fullName>
    </recommendedName>
</protein>
<dbReference type="NCBIfam" id="NF002199">
    <property type="entry name" value="PRK01060.1-4"/>
    <property type="match status" value="1"/>
</dbReference>
<dbReference type="PANTHER" id="PTHR21445">
    <property type="entry name" value="ENDONUCLEASE IV ENDODEOXYRIBONUCLEASE IV"/>
    <property type="match status" value="1"/>
</dbReference>
<dbReference type="PROSITE" id="PS51432">
    <property type="entry name" value="AP_NUCLEASE_F2_4"/>
    <property type="match status" value="1"/>
</dbReference>
<evidence type="ECO:0000313" key="12">
    <source>
        <dbReference type="Proteomes" id="UP000193642"/>
    </source>
</evidence>
<dbReference type="HAMAP" id="MF_00152">
    <property type="entry name" value="Nfo"/>
    <property type="match status" value="1"/>
</dbReference>
<dbReference type="STRING" id="329046.A0A1Y2BQS5"/>
<dbReference type="GO" id="GO:0008081">
    <property type="term" value="F:phosphoric diester hydrolase activity"/>
    <property type="evidence" value="ECO:0007669"/>
    <property type="project" value="TreeGrafter"/>
</dbReference>
<evidence type="ECO:0000256" key="2">
    <source>
        <dbReference type="ARBA" id="ARBA00005340"/>
    </source>
</evidence>
<evidence type="ECO:0000313" key="11">
    <source>
        <dbReference type="EMBL" id="ORY36505.1"/>
    </source>
</evidence>
<feature type="region of interest" description="Disordered" evidence="9">
    <location>
        <begin position="1"/>
        <end position="122"/>
    </location>
</feature>
<dbReference type="Proteomes" id="UP000193642">
    <property type="component" value="Unassembled WGS sequence"/>
</dbReference>
<gene>
    <name evidence="11" type="ORF">BCR33DRAFT_701575</name>
</gene>
<evidence type="ECO:0000256" key="9">
    <source>
        <dbReference type="SAM" id="MobiDB-lite"/>
    </source>
</evidence>
<keyword evidence="11" id="KW-0540">Nuclease</keyword>
<dbReference type="InterPro" id="IPR013022">
    <property type="entry name" value="Xyl_isomerase-like_TIM-brl"/>
</dbReference>
<organism evidence="11 12">
    <name type="scientific">Rhizoclosmatium globosum</name>
    <dbReference type="NCBI Taxonomy" id="329046"/>
    <lineage>
        <taxon>Eukaryota</taxon>
        <taxon>Fungi</taxon>
        <taxon>Fungi incertae sedis</taxon>
        <taxon>Chytridiomycota</taxon>
        <taxon>Chytridiomycota incertae sedis</taxon>
        <taxon>Chytridiomycetes</taxon>
        <taxon>Chytridiales</taxon>
        <taxon>Chytriomycetaceae</taxon>
        <taxon>Rhizoclosmatium</taxon>
    </lineage>
</organism>
<dbReference type="Gene3D" id="3.20.20.150">
    <property type="entry name" value="Divalent-metal-dependent TIM barrel enzymes"/>
    <property type="match status" value="1"/>
</dbReference>
<dbReference type="GO" id="GO:0005634">
    <property type="term" value="C:nucleus"/>
    <property type="evidence" value="ECO:0007669"/>
    <property type="project" value="TreeGrafter"/>
</dbReference>
<keyword evidence="12" id="KW-1185">Reference proteome</keyword>
<keyword evidence="6" id="KW-0378">Hydrolase</keyword>
<dbReference type="InterPro" id="IPR001719">
    <property type="entry name" value="AP_endonuc_2"/>
</dbReference>
<dbReference type="GO" id="GO:0005739">
    <property type="term" value="C:mitochondrion"/>
    <property type="evidence" value="ECO:0007669"/>
    <property type="project" value="TreeGrafter"/>
</dbReference>
<keyword evidence="4" id="KW-0479">Metal-binding</keyword>
<dbReference type="FunFam" id="3.20.20.150:FF:000001">
    <property type="entry name" value="Probable endonuclease 4"/>
    <property type="match status" value="1"/>
</dbReference>
<dbReference type="GO" id="GO:0008270">
    <property type="term" value="F:zinc ion binding"/>
    <property type="evidence" value="ECO:0007669"/>
    <property type="project" value="InterPro"/>
</dbReference>
<keyword evidence="5" id="KW-0227">DNA damage</keyword>
<evidence type="ECO:0000256" key="8">
    <source>
        <dbReference type="ARBA" id="ARBA00023204"/>
    </source>
</evidence>
<evidence type="ECO:0000256" key="6">
    <source>
        <dbReference type="ARBA" id="ARBA00022801"/>
    </source>
</evidence>
<dbReference type="InterPro" id="IPR036237">
    <property type="entry name" value="Xyl_isomerase-like_sf"/>
</dbReference>
<dbReference type="SMART" id="SM00518">
    <property type="entry name" value="AP2Ec"/>
    <property type="match status" value="1"/>
</dbReference>
<dbReference type="SUPFAM" id="SSF51658">
    <property type="entry name" value="Xylose isomerase-like"/>
    <property type="match status" value="1"/>
</dbReference>
<comment type="caution">
    <text evidence="11">The sequence shown here is derived from an EMBL/GenBank/DDBJ whole genome shotgun (WGS) entry which is preliminary data.</text>
</comment>
<keyword evidence="7" id="KW-0862">Zinc</keyword>
<feature type="domain" description="Xylose isomerase-like TIM barrel" evidence="10">
    <location>
        <begin position="150"/>
        <end position="413"/>
    </location>
</feature>
<feature type="compositionally biased region" description="Basic and acidic residues" evidence="9">
    <location>
        <begin position="63"/>
        <end position="76"/>
    </location>
</feature>
<evidence type="ECO:0000256" key="1">
    <source>
        <dbReference type="ARBA" id="ARBA00001947"/>
    </source>
</evidence>
<dbReference type="Pfam" id="PF01261">
    <property type="entry name" value="AP_endonuc_2"/>
    <property type="match status" value="1"/>
</dbReference>
<proteinExistence type="inferred from homology"/>
<comment type="similarity">
    <text evidence="2">Belongs to the AP endonuclease 2 family.</text>
</comment>
<accession>A0A1Y2BQS5</accession>
<dbReference type="PROSITE" id="PS00730">
    <property type="entry name" value="AP_NUCLEASE_F2_2"/>
    <property type="match status" value="1"/>
</dbReference>
<dbReference type="NCBIfam" id="TIGR00587">
    <property type="entry name" value="nfo"/>
    <property type="match status" value="1"/>
</dbReference>
<comment type="cofactor">
    <cofactor evidence="1">
        <name>Zn(2+)</name>
        <dbReference type="ChEBI" id="CHEBI:29105"/>
    </cofactor>
</comment>
<feature type="compositionally biased region" description="Low complexity" evidence="9">
    <location>
        <begin position="77"/>
        <end position="94"/>
    </location>
</feature>
<name>A0A1Y2BQS5_9FUNG</name>
<dbReference type="InterPro" id="IPR018246">
    <property type="entry name" value="AP_endonuc_F2_Zn_BS"/>
</dbReference>
<evidence type="ECO:0000256" key="3">
    <source>
        <dbReference type="ARBA" id="ARBA00021759"/>
    </source>
</evidence>
<dbReference type="GO" id="GO:0003677">
    <property type="term" value="F:DNA binding"/>
    <property type="evidence" value="ECO:0007669"/>
    <property type="project" value="InterPro"/>
</dbReference>
<evidence type="ECO:0000256" key="7">
    <source>
        <dbReference type="ARBA" id="ARBA00022833"/>
    </source>
</evidence>